<reference evidence="2 3" key="1">
    <citation type="submission" date="2021-06" db="EMBL/GenBank/DDBJ databases">
        <authorList>
            <person name="Criscuolo A."/>
        </authorList>
    </citation>
    <scope>NUCLEOTIDE SEQUENCE [LARGE SCALE GENOMIC DNA]</scope>
    <source>
        <strain evidence="3">CIP 111802</strain>
    </source>
</reference>
<dbReference type="InterPro" id="IPR050490">
    <property type="entry name" value="Bact_solute-bd_prot1"/>
</dbReference>
<comment type="caution">
    <text evidence="2">The sequence shown here is derived from an EMBL/GenBank/DDBJ whole genome shotgun (WGS) entry which is preliminary data.</text>
</comment>
<proteinExistence type="predicted"/>
<feature type="chain" id="PRO_5047159173" evidence="1">
    <location>
        <begin position="23"/>
        <end position="548"/>
    </location>
</feature>
<dbReference type="EMBL" id="CAJVCE010000004">
    <property type="protein sequence ID" value="CAG7631876.1"/>
    <property type="molecule type" value="Genomic_DNA"/>
</dbReference>
<keyword evidence="3" id="KW-1185">Reference proteome</keyword>
<evidence type="ECO:0000313" key="2">
    <source>
        <dbReference type="EMBL" id="CAG7631876.1"/>
    </source>
</evidence>
<dbReference type="PANTHER" id="PTHR43649:SF12">
    <property type="entry name" value="DIACETYLCHITOBIOSE BINDING PROTEIN DASA"/>
    <property type="match status" value="1"/>
</dbReference>
<keyword evidence="2" id="KW-0449">Lipoprotein</keyword>
<dbReference type="RefSeq" id="WP_218098133.1">
    <property type="nucleotide sequence ID" value="NZ_CAJVCE010000004.1"/>
</dbReference>
<protein>
    <submittedName>
        <fullName evidence="2">Lipoprotein LipO</fullName>
    </submittedName>
</protein>
<keyword evidence="1" id="KW-0732">Signal</keyword>
<evidence type="ECO:0000256" key="1">
    <source>
        <dbReference type="SAM" id="SignalP"/>
    </source>
</evidence>
<accession>A0ABM8VEN3</accession>
<evidence type="ECO:0000313" key="3">
    <source>
        <dbReference type="Proteomes" id="UP000730618"/>
    </source>
</evidence>
<dbReference type="PANTHER" id="PTHR43649">
    <property type="entry name" value="ARABINOSE-BINDING PROTEIN-RELATED"/>
    <property type="match status" value="1"/>
</dbReference>
<sequence length="548" mass="61834">MGKRGKSLFVWPVAAAFLLLGACDGAKPENGMGDADKAAQVTEAGVLPITKQKTMLRVMVRGSGNVENFATNEFTKWLEEKTNIQIEWEVAPEKTYQEKLNVTLAGGDYPDVLLNMGISPNKQSIYGKDGVFLPLNDYIDKYGVETKRMYAQVPYAKELMTVPDGNVYALPQINECYHCAYGQKMWINQTWLDALGLPMPATTEQFYETLKAFKERDPNGNGKPDEIPLIGAINGPSTNLEHFLMGAFIEKDNNLKYIRDGRIQVAYNQPEWKEGLLYLNKLYEAGLIASQSFAQDRNQLKQLGTSPGFEVLGAVPAQNPTVFLDADSLRIKDYVALPPLRGPAGVRSTSFNPYAMIYGTYVVTNNARNPAAAFRLGDFLLSEEATMRSTIGRPGQEWEKASSGELGLDGRQAKWKQLVTFGKLQNVHWAQYGPSLRTNEYRLSQYADPKYPLEITLYNETEQKYEPYRMDPSKTVPPLFFTSEQAEELTNIDKAITDYRTEFFAKVVTGAVDMESEWNHYLSTLDKLNLNRMLELYQQAYDASRWKK</sequence>
<dbReference type="Pfam" id="PF01547">
    <property type="entry name" value="SBP_bac_1"/>
    <property type="match status" value="1"/>
</dbReference>
<organism evidence="2 3">
    <name type="scientific">Paenibacillus allorhizosphaerae</name>
    <dbReference type="NCBI Taxonomy" id="2849866"/>
    <lineage>
        <taxon>Bacteria</taxon>
        <taxon>Bacillati</taxon>
        <taxon>Bacillota</taxon>
        <taxon>Bacilli</taxon>
        <taxon>Bacillales</taxon>
        <taxon>Paenibacillaceae</taxon>
        <taxon>Paenibacillus</taxon>
    </lineage>
</organism>
<name>A0ABM8VEN3_9BACL</name>
<dbReference type="PROSITE" id="PS51257">
    <property type="entry name" value="PROKAR_LIPOPROTEIN"/>
    <property type="match status" value="1"/>
</dbReference>
<dbReference type="Proteomes" id="UP000730618">
    <property type="component" value="Unassembled WGS sequence"/>
</dbReference>
<dbReference type="InterPro" id="IPR006059">
    <property type="entry name" value="SBP"/>
</dbReference>
<gene>
    <name evidence="2" type="primary">lipO_8</name>
    <name evidence="2" type="ORF">PAECIP111802_01790</name>
</gene>
<feature type="signal peptide" evidence="1">
    <location>
        <begin position="1"/>
        <end position="22"/>
    </location>
</feature>